<evidence type="ECO:0000256" key="3">
    <source>
        <dbReference type="SAM" id="MobiDB-lite"/>
    </source>
</evidence>
<reference evidence="5 6" key="1">
    <citation type="submission" date="2018-11" db="EMBL/GenBank/DDBJ databases">
        <title>Genome sequence of Apiotrichum porosum DSM 27194.</title>
        <authorList>
            <person name="Aliyu H."/>
            <person name="Gorte O."/>
            <person name="Ochsenreither K."/>
        </authorList>
    </citation>
    <scope>NUCLEOTIDE SEQUENCE [LARGE SCALE GENOMIC DNA]</scope>
    <source>
        <strain evidence="5 6">DSM 27194</strain>
    </source>
</reference>
<dbReference type="InterPro" id="IPR050523">
    <property type="entry name" value="AKR_Detox_Biosynth"/>
</dbReference>
<comment type="similarity">
    <text evidence="2">Belongs to the aldo/keto reductase family. Aldo/keto reductase 2 subfamily.</text>
</comment>
<organism evidence="5 6">
    <name type="scientific">Apiotrichum porosum</name>
    <dbReference type="NCBI Taxonomy" id="105984"/>
    <lineage>
        <taxon>Eukaryota</taxon>
        <taxon>Fungi</taxon>
        <taxon>Dikarya</taxon>
        <taxon>Basidiomycota</taxon>
        <taxon>Agaricomycotina</taxon>
        <taxon>Tremellomycetes</taxon>
        <taxon>Trichosporonales</taxon>
        <taxon>Trichosporonaceae</taxon>
        <taxon>Apiotrichum</taxon>
    </lineage>
</organism>
<proteinExistence type="inferred from homology"/>
<comment type="caution">
    <text evidence="5">The sequence shown here is derived from an EMBL/GenBank/DDBJ whole genome shotgun (WGS) entry which is preliminary data.</text>
</comment>
<evidence type="ECO:0000256" key="1">
    <source>
        <dbReference type="ARBA" id="ARBA00022857"/>
    </source>
</evidence>
<dbReference type="PANTHER" id="PTHR43364">
    <property type="entry name" value="NADH-SPECIFIC METHYLGLYOXAL REDUCTASE-RELATED"/>
    <property type="match status" value="1"/>
</dbReference>
<evidence type="ECO:0000313" key="6">
    <source>
        <dbReference type="Proteomes" id="UP000279236"/>
    </source>
</evidence>
<feature type="domain" description="NADP-dependent oxidoreductase" evidence="4">
    <location>
        <begin position="79"/>
        <end position="382"/>
    </location>
</feature>
<dbReference type="InterPro" id="IPR023210">
    <property type="entry name" value="NADP_OxRdtase_dom"/>
</dbReference>
<dbReference type="PANTHER" id="PTHR43364:SF7">
    <property type="entry name" value="NADP-DEPENDENT OXIDOREDUCTASE DOMAIN-CONTAINING PROTEIN-RELATED"/>
    <property type="match status" value="1"/>
</dbReference>
<dbReference type="EMBL" id="RSCE01000014">
    <property type="protein sequence ID" value="RSH77922.1"/>
    <property type="molecule type" value="Genomic_DNA"/>
</dbReference>
<dbReference type="GeneID" id="39587538"/>
<dbReference type="STRING" id="105984.A0A427XGG9"/>
<dbReference type="Gene3D" id="3.20.20.100">
    <property type="entry name" value="NADP-dependent oxidoreductase domain"/>
    <property type="match status" value="1"/>
</dbReference>
<sequence length="423" mass="46507">MSPFINDHPAEANVPTNDFKARNTTAGSPFHETSVHDYTPSDPKERTSFFALIQPPPEPKTELGVYRLLSPSAGIRVSPLCLGAMNLGTQWTGLFAGKTLDLDGACKYLDTYYDSGGNWVDVASNYQDGQSEYIVGEWMKRRGNRDDMVISTKYTSNYMIRKEGFYQGIGINYTGNQKKSLMLSLKKSLAALQTSYLDILYVHYWDYTTSIPEMMQSLNDVVRSGSVHYLGISDTPAWIVAAANDYAAAHGMAQFVIYQGKWNLGERDMEREIIPMCQHYKMGIAPWGVLTQGRLQAAHTGEERNMNVPPLPNDSGAVAKLAEIAKELGGVSVSSVLIAWIRQKASYVFPIIGGHNATHLKENIDALKITLSNAQMAALDQSAAFDPGFPFNLFGTDPHANPGGMPNSPFTGTAGQIRFVPRA</sequence>
<dbReference type="OrthoDB" id="48988at2759"/>
<dbReference type="Proteomes" id="UP000279236">
    <property type="component" value="Unassembled WGS sequence"/>
</dbReference>
<accession>A0A427XGG9</accession>
<keyword evidence="1" id="KW-0521">NADP</keyword>
<gene>
    <name evidence="5" type="ORF">EHS24_002995</name>
</gene>
<dbReference type="AlphaFoldDB" id="A0A427XGG9"/>
<dbReference type="Pfam" id="PF00248">
    <property type="entry name" value="Aldo_ket_red"/>
    <property type="match status" value="1"/>
</dbReference>
<name>A0A427XGG9_9TREE</name>
<evidence type="ECO:0000256" key="2">
    <source>
        <dbReference type="ARBA" id="ARBA00038157"/>
    </source>
</evidence>
<evidence type="ECO:0000313" key="5">
    <source>
        <dbReference type="EMBL" id="RSH77922.1"/>
    </source>
</evidence>
<feature type="region of interest" description="Disordered" evidence="3">
    <location>
        <begin position="1"/>
        <end position="42"/>
    </location>
</feature>
<dbReference type="InterPro" id="IPR036812">
    <property type="entry name" value="NAD(P)_OxRdtase_dom_sf"/>
</dbReference>
<evidence type="ECO:0000259" key="4">
    <source>
        <dbReference type="Pfam" id="PF00248"/>
    </source>
</evidence>
<dbReference type="RefSeq" id="XP_028473069.1">
    <property type="nucleotide sequence ID" value="XM_028618702.1"/>
</dbReference>
<protein>
    <recommendedName>
        <fullName evidence="4">NADP-dependent oxidoreductase domain-containing protein</fullName>
    </recommendedName>
</protein>
<dbReference type="SUPFAM" id="SSF51430">
    <property type="entry name" value="NAD(P)-linked oxidoreductase"/>
    <property type="match status" value="1"/>
</dbReference>
<keyword evidence="6" id="KW-1185">Reference proteome</keyword>